<protein>
    <recommendedName>
        <fullName evidence="5 6">2-C-methyl-D-erythritol 2,4-cyclodiphosphate synthase</fullName>
        <shortName evidence="5">MECDP-synthase</shortName>
        <shortName evidence="5">MECPP-synthase</shortName>
        <shortName evidence="5">MECPS</shortName>
        <ecNumber evidence="5 6">4.6.1.12</ecNumber>
    </recommendedName>
</protein>
<keyword evidence="2 5" id="KW-0479">Metal-binding</keyword>
<feature type="binding site" evidence="5">
    <location>
        <begin position="135"/>
        <end position="138"/>
    </location>
    <ligand>
        <name>4-CDP-2-C-methyl-D-erythritol 2-phosphate</name>
        <dbReference type="ChEBI" id="CHEBI:57919"/>
    </ligand>
</feature>
<feature type="binding site" evidence="5">
    <location>
        <begin position="59"/>
        <end position="61"/>
    </location>
    <ligand>
        <name>4-CDP-2-C-methyl-D-erythritol 2-phosphate</name>
        <dbReference type="ChEBI" id="CHEBI:57919"/>
    </ligand>
</feature>
<evidence type="ECO:0000256" key="2">
    <source>
        <dbReference type="ARBA" id="ARBA00022723"/>
    </source>
</evidence>
<dbReference type="Proteomes" id="UP000011910">
    <property type="component" value="Unassembled WGS sequence"/>
</dbReference>
<gene>
    <name evidence="5 8" type="primary">ispF</name>
    <name evidence="8" type="ORF">ADICEAN_03873</name>
</gene>
<dbReference type="PANTHER" id="PTHR43181:SF1">
    <property type="entry name" value="2-C-METHYL-D-ERYTHRITOL 2,4-CYCLODIPHOSPHATE SYNTHASE, CHLOROPLASTIC"/>
    <property type="match status" value="1"/>
</dbReference>
<comment type="caution">
    <text evidence="8">The sequence shown here is derived from an EMBL/GenBank/DDBJ whole genome shotgun (WGS) entry which is preliminary data.</text>
</comment>
<feature type="binding site" evidence="5">
    <location>
        <begin position="11"/>
        <end position="13"/>
    </location>
    <ligand>
        <name>4-CDP-2-C-methyl-D-erythritol 2-phosphate</name>
        <dbReference type="ChEBI" id="CHEBI:57919"/>
    </ligand>
</feature>
<dbReference type="EC" id="4.6.1.12" evidence="5 6"/>
<dbReference type="AlphaFoldDB" id="M7N126"/>
<dbReference type="InterPro" id="IPR003526">
    <property type="entry name" value="MECDP_synthase"/>
</dbReference>
<dbReference type="PATRIC" id="fig|1279009.4.peg.3919"/>
<dbReference type="STRING" id="1279009.ADICEAN_03873"/>
<dbReference type="NCBIfam" id="TIGR00151">
    <property type="entry name" value="ispF"/>
    <property type="match status" value="1"/>
</dbReference>
<keyword evidence="9" id="KW-1185">Reference proteome</keyword>
<feature type="site" description="Transition state stabilizer" evidence="5">
    <location>
        <position position="37"/>
    </location>
</feature>
<dbReference type="FunFam" id="3.30.1330.50:FF:000001">
    <property type="entry name" value="2-C-methyl-D-erythritol 2,4-cyclodiphosphate synthase"/>
    <property type="match status" value="1"/>
</dbReference>
<feature type="binding site" evidence="5">
    <location>
        <position position="13"/>
    </location>
    <ligand>
        <name>a divalent metal cation</name>
        <dbReference type="ChEBI" id="CHEBI:60240"/>
    </ligand>
</feature>
<dbReference type="UniPathway" id="UPA00056">
    <property type="reaction ID" value="UER00095"/>
</dbReference>
<dbReference type="CDD" id="cd00554">
    <property type="entry name" value="MECDP_synthase"/>
    <property type="match status" value="1"/>
</dbReference>
<feature type="binding site" evidence="5">
    <location>
        <position position="11"/>
    </location>
    <ligand>
        <name>a divalent metal cation</name>
        <dbReference type="ChEBI" id="CHEBI:60240"/>
    </ligand>
</feature>
<evidence type="ECO:0000256" key="5">
    <source>
        <dbReference type="HAMAP-Rule" id="MF_00107"/>
    </source>
</evidence>
<comment type="subunit">
    <text evidence="5">Homotrimer.</text>
</comment>
<feature type="site" description="Transition state stabilizer" evidence="5">
    <location>
        <position position="136"/>
    </location>
</feature>
<reference evidence="8 9" key="1">
    <citation type="journal article" date="2013" name="Genome Announc.">
        <title>Draft Genome Sequence of Cesiribacter andamanensis Strain AMV16T, Isolated from a Soil Sample from a Mud Volcano in the Andaman Islands, India.</title>
        <authorList>
            <person name="Shivaji S."/>
            <person name="Ara S."/>
            <person name="Begum Z."/>
            <person name="Srinivas T.N."/>
            <person name="Singh A."/>
            <person name="Kumar Pinnaka A."/>
        </authorList>
    </citation>
    <scope>NUCLEOTIDE SEQUENCE [LARGE SCALE GENOMIC DNA]</scope>
    <source>
        <strain evidence="8 9">AMV16</strain>
    </source>
</reference>
<feature type="domain" description="2-C-methyl-D-erythritol 2,4-cyclodiphosphate synthase" evidence="7">
    <location>
        <begin position="4"/>
        <end position="157"/>
    </location>
</feature>
<name>M7N126_9BACT</name>
<evidence type="ECO:0000313" key="8">
    <source>
        <dbReference type="EMBL" id="EMR01007.1"/>
    </source>
</evidence>
<comment type="function">
    <text evidence="5">Involved in the biosynthesis of isopentenyl diphosphate (IPP) and dimethylallyl diphosphate (DMAPP), two major building blocks of isoprenoid compounds. Catalyzes the conversion of 4-diphosphocytidyl-2-C-methyl-D-erythritol 2-phosphate (CDP-ME2P) to 2-C-methyl-D-erythritol 2,4-cyclodiphosphate (ME-CPP) with a corresponding release of cytidine 5-monophosphate (CMP).</text>
</comment>
<comment type="caution">
    <text evidence="5">Lacks conserved residue(s) required for the propagation of feature annotation.</text>
</comment>
<dbReference type="Pfam" id="PF02542">
    <property type="entry name" value="YgbB"/>
    <property type="match status" value="1"/>
</dbReference>
<feature type="binding site" evidence="5">
    <location>
        <begin position="37"/>
        <end position="38"/>
    </location>
    <ligand>
        <name>4-CDP-2-C-methyl-D-erythritol 2-phosphate</name>
        <dbReference type="ChEBI" id="CHEBI:57919"/>
    </ligand>
</feature>
<comment type="pathway">
    <text evidence="5">Isoprenoid biosynthesis; isopentenyl diphosphate biosynthesis via DXP pathway; isopentenyl diphosphate from 1-deoxy-D-xylulose 5-phosphate: step 4/6.</text>
</comment>
<accession>M7N126</accession>
<dbReference type="eggNOG" id="COG0245">
    <property type="taxonomic scope" value="Bacteria"/>
</dbReference>
<feature type="binding site" evidence="5">
    <location>
        <position position="145"/>
    </location>
    <ligand>
        <name>4-CDP-2-C-methyl-D-erythritol 2-phosphate</name>
        <dbReference type="ChEBI" id="CHEBI:57919"/>
    </ligand>
</feature>
<comment type="similarity">
    <text evidence="1 5 6">Belongs to the IspF family.</text>
</comment>
<dbReference type="RefSeq" id="WP_009197252.1">
    <property type="nucleotide sequence ID" value="NZ_AODQ01000156.1"/>
</dbReference>
<evidence type="ECO:0000256" key="3">
    <source>
        <dbReference type="ARBA" id="ARBA00023229"/>
    </source>
</evidence>
<dbReference type="GO" id="GO:0016114">
    <property type="term" value="P:terpenoid biosynthetic process"/>
    <property type="evidence" value="ECO:0007669"/>
    <property type="project" value="InterPro"/>
</dbReference>
<dbReference type="GO" id="GO:0046872">
    <property type="term" value="F:metal ion binding"/>
    <property type="evidence" value="ECO:0007669"/>
    <property type="project" value="UniProtKB-KW"/>
</dbReference>
<comment type="catalytic activity">
    <reaction evidence="5 6">
        <text>4-CDP-2-C-methyl-D-erythritol 2-phosphate = 2-C-methyl-D-erythritol 2,4-cyclic diphosphate + CMP</text>
        <dbReference type="Rhea" id="RHEA:23864"/>
        <dbReference type="ChEBI" id="CHEBI:57919"/>
        <dbReference type="ChEBI" id="CHEBI:58483"/>
        <dbReference type="ChEBI" id="CHEBI:60377"/>
        <dbReference type="EC" id="4.6.1.12"/>
    </reaction>
</comment>
<dbReference type="GO" id="GO:0008685">
    <property type="term" value="F:2-C-methyl-D-erythritol 2,4-cyclodiphosphate synthase activity"/>
    <property type="evidence" value="ECO:0007669"/>
    <property type="project" value="UniProtKB-UniRule"/>
</dbReference>
<evidence type="ECO:0000256" key="1">
    <source>
        <dbReference type="ARBA" id="ARBA00008480"/>
    </source>
</evidence>
<dbReference type="PANTHER" id="PTHR43181">
    <property type="entry name" value="2-C-METHYL-D-ERYTHRITOL 2,4-CYCLODIPHOSPHATE SYNTHASE, CHLOROPLASTIC"/>
    <property type="match status" value="1"/>
</dbReference>
<comment type="cofactor">
    <cofactor evidence="5">
        <name>a divalent metal cation</name>
        <dbReference type="ChEBI" id="CHEBI:60240"/>
    </cofactor>
    <text evidence="5">Binds 1 divalent metal cation per subunit.</text>
</comment>
<proteinExistence type="inferred from homology"/>
<dbReference type="OrthoDB" id="9804336at2"/>
<keyword evidence="3 5" id="KW-0414">Isoprene biosynthesis</keyword>
<feature type="binding site" evidence="5">
    <location>
        <begin position="64"/>
        <end position="68"/>
    </location>
    <ligand>
        <name>4-CDP-2-C-methyl-D-erythritol 2-phosphate</name>
        <dbReference type="ChEBI" id="CHEBI:57919"/>
    </ligand>
</feature>
<evidence type="ECO:0000313" key="9">
    <source>
        <dbReference type="Proteomes" id="UP000011910"/>
    </source>
</evidence>
<feature type="binding site" evidence="5">
    <location>
        <position position="142"/>
    </location>
    <ligand>
        <name>4-CDP-2-C-methyl-D-erythritol 2-phosphate</name>
        <dbReference type="ChEBI" id="CHEBI:57919"/>
    </ligand>
</feature>
<dbReference type="EMBL" id="AODQ01000156">
    <property type="protein sequence ID" value="EMR01007.1"/>
    <property type="molecule type" value="Genomic_DNA"/>
</dbReference>
<dbReference type="Gene3D" id="3.30.1330.50">
    <property type="entry name" value="2-C-methyl-D-erythritol 2,4-cyclodiphosphate synthase"/>
    <property type="match status" value="1"/>
</dbReference>
<dbReference type="GO" id="GO:0019288">
    <property type="term" value="P:isopentenyl diphosphate biosynthetic process, methylerythritol 4-phosphate pathway"/>
    <property type="evidence" value="ECO:0007669"/>
    <property type="project" value="UniProtKB-UniRule"/>
</dbReference>
<evidence type="ECO:0000259" key="7">
    <source>
        <dbReference type="Pfam" id="PF02542"/>
    </source>
</evidence>
<feature type="binding site" evidence="5">
    <location>
        <position position="45"/>
    </location>
    <ligand>
        <name>a divalent metal cation</name>
        <dbReference type="ChEBI" id="CHEBI:60240"/>
    </ligand>
</feature>
<organism evidence="8 9">
    <name type="scientific">Cesiribacter andamanensis AMV16</name>
    <dbReference type="NCBI Taxonomy" id="1279009"/>
    <lineage>
        <taxon>Bacteria</taxon>
        <taxon>Pseudomonadati</taxon>
        <taxon>Bacteroidota</taxon>
        <taxon>Cytophagia</taxon>
        <taxon>Cytophagales</taxon>
        <taxon>Cesiribacteraceae</taxon>
        <taxon>Cesiribacter</taxon>
    </lineage>
</organism>
<evidence type="ECO:0000256" key="4">
    <source>
        <dbReference type="ARBA" id="ARBA00023239"/>
    </source>
</evidence>
<keyword evidence="4 5" id="KW-0456">Lyase</keyword>
<evidence type="ECO:0000256" key="6">
    <source>
        <dbReference type="RuleBase" id="RU004395"/>
    </source>
</evidence>
<dbReference type="HAMAP" id="MF_00107">
    <property type="entry name" value="IspF"/>
    <property type="match status" value="1"/>
</dbReference>
<dbReference type="InterPro" id="IPR036571">
    <property type="entry name" value="MECDP_synthase_sf"/>
</dbReference>
<sequence>MPQFRVGMGYDVHQLAEGQAFWLGGIQIEHTHGAVGHSDADVLIHVICDALLGAANLGDIGAHFPDTDPQYKGIDSKKLLAHVVALIREHKWEIGNIDSTVCLQLPKLRPHIGSMQQTLAQVMKMRPEDISIKATTTERLGFVGRMEGVSAYAVVMLYRVSPTLDTPPQTYNV</sequence>
<dbReference type="SUPFAM" id="SSF69765">
    <property type="entry name" value="IpsF-like"/>
    <property type="match status" value="1"/>
</dbReference>